<organism evidence="3 4">
    <name type="scientific">Gimesia aquarii</name>
    <dbReference type="NCBI Taxonomy" id="2527964"/>
    <lineage>
        <taxon>Bacteria</taxon>
        <taxon>Pseudomonadati</taxon>
        <taxon>Planctomycetota</taxon>
        <taxon>Planctomycetia</taxon>
        <taxon>Planctomycetales</taxon>
        <taxon>Planctomycetaceae</taxon>
        <taxon>Gimesia</taxon>
    </lineage>
</organism>
<feature type="compositionally biased region" description="Polar residues" evidence="1">
    <location>
        <begin position="67"/>
        <end position="85"/>
    </location>
</feature>
<gene>
    <name evidence="3" type="ORF">V202x_32020</name>
</gene>
<keyword evidence="2" id="KW-0472">Membrane</keyword>
<reference evidence="3 4" key="1">
    <citation type="submission" date="2019-03" db="EMBL/GenBank/DDBJ databases">
        <title>Deep-cultivation of Planctomycetes and their phenomic and genomic characterization uncovers novel biology.</title>
        <authorList>
            <person name="Wiegand S."/>
            <person name="Jogler M."/>
            <person name="Boedeker C."/>
            <person name="Pinto D."/>
            <person name="Vollmers J."/>
            <person name="Rivas-Marin E."/>
            <person name="Kohn T."/>
            <person name="Peeters S.H."/>
            <person name="Heuer A."/>
            <person name="Rast P."/>
            <person name="Oberbeckmann S."/>
            <person name="Bunk B."/>
            <person name="Jeske O."/>
            <person name="Meyerdierks A."/>
            <person name="Storesund J.E."/>
            <person name="Kallscheuer N."/>
            <person name="Luecker S."/>
            <person name="Lage O.M."/>
            <person name="Pohl T."/>
            <person name="Merkel B.J."/>
            <person name="Hornburger P."/>
            <person name="Mueller R.-W."/>
            <person name="Bruemmer F."/>
            <person name="Labrenz M."/>
            <person name="Spormann A.M."/>
            <person name="Op den Camp H."/>
            <person name="Overmann J."/>
            <person name="Amann R."/>
            <person name="Jetten M.S.M."/>
            <person name="Mascher T."/>
            <person name="Medema M.H."/>
            <person name="Devos D.P."/>
            <person name="Kaster A.-K."/>
            <person name="Ovreas L."/>
            <person name="Rohde M."/>
            <person name="Galperin M.Y."/>
            <person name="Jogler C."/>
        </authorList>
    </citation>
    <scope>NUCLEOTIDE SEQUENCE [LARGE SCALE GENOMIC DNA]</scope>
    <source>
        <strain evidence="3 4">V202</strain>
    </source>
</reference>
<name>A0A517WX07_9PLAN</name>
<evidence type="ECO:0000313" key="4">
    <source>
        <dbReference type="Proteomes" id="UP000318384"/>
    </source>
</evidence>
<keyword evidence="4" id="KW-1185">Reference proteome</keyword>
<sequence length="85" mass="9417">MQSFTVILLIIVAMLAMAIVGWISFATFEDGATITINTKEMQEDTEAAIDKSEEFVEKAARKGRKLINQSNHPESSQTESDTSIH</sequence>
<evidence type="ECO:0000313" key="3">
    <source>
        <dbReference type="EMBL" id="QDU09805.1"/>
    </source>
</evidence>
<evidence type="ECO:0000256" key="1">
    <source>
        <dbReference type="SAM" id="MobiDB-lite"/>
    </source>
</evidence>
<feature type="region of interest" description="Disordered" evidence="1">
    <location>
        <begin position="61"/>
        <end position="85"/>
    </location>
</feature>
<proteinExistence type="predicted"/>
<protein>
    <submittedName>
        <fullName evidence="3">Uncharacterized protein</fullName>
    </submittedName>
</protein>
<keyword evidence="2" id="KW-1133">Transmembrane helix</keyword>
<dbReference type="AlphaFoldDB" id="A0A517WX07"/>
<dbReference type="OrthoDB" id="9961393at2"/>
<dbReference type="RefSeq" id="WP_145176610.1">
    <property type="nucleotide sequence ID" value="NZ_CP037422.1"/>
</dbReference>
<keyword evidence="2" id="KW-0812">Transmembrane</keyword>
<dbReference type="EMBL" id="CP037422">
    <property type="protein sequence ID" value="QDU09805.1"/>
    <property type="molecule type" value="Genomic_DNA"/>
</dbReference>
<feature type="transmembrane region" description="Helical" evidence="2">
    <location>
        <begin position="6"/>
        <end position="28"/>
    </location>
</feature>
<accession>A0A517WX07</accession>
<evidence type="ECO:0000256" key="2">
    <source>
        <dbReference type="SAM" id="Phobius"/>
    </source>
</evidence>
<dbReference type="Proteomes" id="UP000318384">
    <property type="component" value="Chromosome"/>
</dbReference>